<proteinExistence type="predicted"/>
<dbReference type="Pfam" id="PF08447">
    <property type="entry name" value="PAS_3"/>
    <property type="match status" value="2"/>
</dbReference>
<keyword evidence="5" id="KW-0418">Kinase</keyword>
<feature type="domain" description="PAC" evidence="8">
    <location>
        <begin position="515"/>
        <end position="567"/>
    </location>
</feature>
<dbReference type="PRINTS" id="PR00344">
    <property type="entry name" value="BCTRLSENSOR"/>
</dbReference>
<dbReference type="InterPro" id="IPR001610">
    <property type="entry name" value="PAC"/>
</dbReference>
<dbReference type="InterPro" id="IPR036097">
    <property type="entry name" value="HisK_dim/P_sf"/>
</dbReference>
<dbReference type="PROSITE" id="PS50109">
    <property type="entry name" value="HIS_KIN"/>
    <property type="match status" value="1"/>
</dbReference>
<dbReference type="CDD" id="cd00082">
    <property type="entry name" value="HisKA"/>
    <property type="match status" value="1"/>
</dbReference>
<evidence type="ECO:0000259" key="7">
    <source>
        <dbReference type="PROSITE" id="PS50112"/>
    </source>
</evidence>
<keyword evidence="3" id="KW-0597">Phosphoprotein</keyword>
<evidence type="ECO:0000256" key="3">
    <source>
        <dbReference type="ARBA" id="ARBA00022553"/>
    </source>
</evidence>
<evidence type="ECO:0000256" key="4">
    <source>
        <dbReference type="ARBA" id="ARBA00022679"/>
    </source>
</evidence>
<dbReference type="GO" id="GO:0000155">
    <property type="term" value="F:phosphorelay sensor kinase activity"/>
    <property type="evidence" value="ECO:0007669"/>
    <property type="project" value="InterPro"/>
</dbReference>
<dbReference type="Gene3D" id="3.30.450.20">
    <property type="entry name" value="PAS domain"/>
    <property type="match status" value="5"/>
</dbReference>
<dbReference type="InterPro" id="IPR005467">
    <property type="entry name" value="His_kinase_dom"/>
</dbReference>
<dbReference type="InterPro" id="IPR003661">
    <property type="entry name" value="HisK_dim/P_dom"/>
</dbReference>
<name>A0A5M8Q9X7_9BACT</name>
<dbReference type="Pfam" id="PF02518">
    <property type="entry name" value="HATPase_c"/>
    <property type="match status" value="1"/>
</dbReference>
<dbReference type="Pfam" id="PF00989">
    <property type="entry name" value="PAS"/>
    <property type="match status" value="1"/>
</dbReference>
<dbReference type="SMART" id="SM00388">
    <property type="entry name" value="HisKA"/>
    <property type="match status" value="1"/>
</dbReference>
<dbReference type="Gene3D" id="1.20.120.30">
    <property type="entry name" value="Aspartate receptor, ligand-binding domain"/>
    <property type="match status" value="1"/>
</dbReference>
<dbReference type="CDD" id="cd00130">
    <property type="entry name" value="PAS"/>
    <property type="match status" value="3"/>
</dbReference>
<dbReference type="InterPro" id="IPR025991">
    <property type="entry name" value="Chemoreceptor_zinc-bind_dom"/>
</dbReference>
<evidence type="ECO:0000259" key="6">
    <source>
        <dbReference type="PROSITE" id="PS50109"/>
    </source>
</evidence>
<dbReference type="AlphaFoldDB" id="A0A5M8Q9X7"/>
<comment type="caution">
    <text evidence="9">The sequence shown here is derived from an EMBL/GenBank/DDBJ whole genome shotgun (WGS) entry which is preliminary data.</text>
</comment>
<dbReference type="InterPro" id="IPR003594">
    <property type="entry name" value="HATPase_dom"/>
</dbReference>
<protein>
    <recommendedName>
        <fullName evidence="2">histidine kinase</fullName>
        <ecNumber evidence="2">2.7.13.3</ecNumber>
    </recommendedName>
</protein>
<dbReference type="PROSITE" id="PS50112">
    <property type="entry name" value="PAS"/>
    <property type="match status" value="2"/>
</dbReference>
<dbReference type="PANTHER" id="PTHR43304">
    <property type="entry name" value="PHYTOCHROME-LIKE PROTEIN CPH1"/>
    <property type="match status" value="1"/>
</dbReference>
<dbReference type="InterPro" id="IPR013655">
    <property type="entry name" value="PAS_fold_3"/>
</dbReference>
<dbReference type="Pfam" id="PF00512">
    <property type="entry name" value="HisKA"/>
    <property type="match status" value="1"/>
</dbReference>
<dbReference type="InterPro" id="IPR004358">
    <property type="entry name" value="Sig_transdc_His_kin-like_C"/>
</dbReference>
<dbReference type="Gene3D" id="2.10.70.100">
    <property type="match status" value="1"/>
</dbReference>
<dbReference type="GO" id="GO:0006355">
    <property type="term" value="P:regulation of DNA-templated transcription"/>
    <property type="evidence" value="ECO:0007669"/>
    <property type="project" value="InterPro"/>
</dbReference>
<organism evidence="9 10">
    <name type="scientific">Dyadobacter flavalbus</name>
    <dbReference type="NCBI Taxonomy" id="2579942"/>
    <lineage>
        <taxon>Bacteria</taxon>
        <taxon>Pseudomonadati</taxon>
        <taxon>Bacteroidota</taxon>
        <taxon>Cytophagia</taxon>
        <taxon>Cytophagales</taxon>
        <taxon>Spirosomataceae</taxon>
        <taxon>Dyadobacter</taxon>
    </lineage>
</organism>
<dbReference type="SUPFAM" id="SSF55785">
    <property type="entry name" value="PYP-like sensor domain (PAS domain)"/>
    <property type="match status" value="5"/>
</dbReference>
<dbReference type="FunFam" id="3.30.450.20:FF:000099">
    <property type="entry name" value="Sensory box sensor histidine kinase"/>
    <property type="match status" value="1"/>
</dbReference>
<dbReference type="InterPro" id="IPR013656">
    <property type="entry name" value="PAS_4"/>
</dbReference>
<accession>A0A5M8Q9X7</accession>
<reference evidence="9 10" key="1">
    <citation type="submission" date="2019-05" db="EMBL/GenBank/DDBJ databases">
        <authorList>
            <person name="Qu J.-H."/>
        </authorList>
    </citation>
    <scope>NUCLEOTIDE SEQUENCE [LARGE SCALE GENOMIC DNA]</scope>
    <source>
        <strain evidence="9 10">NS28</strain>
    </source>
</reference>
<dbReference type="InterPro" id="IPR036890">
    <property type="entry name" value="HATPase_C_sf"/>
</dbReference>
<feature type="domain" description="PAC" evidence="8">
    <location>
        <begin position="645"/>
        <end position="697"/>
    </location>
</feature>
<dbReference type="Gene3D" id="1.10.287.130">
    <property type="match status" value="1"/>
</dbReference>
<dbReference type="Pfam" id="PF08448">
    <property type="entry name" value="PAS_4"/>
    <property type="match status" value="2"/>
</dbReference>
<dbReference type="RefSeq" id="WP_139014517.1">
    <property type="nucleotide sequence ID" value="NZ_VBSN01000071.1"/>
</dbReference>
<dbReference type="InterPro" id="IPR013767">
    <property type="entry name" value="PAS_fold"/>
</dbReference>
<keyword evidence="10" id="KW-1185">Reference proteome</keyword>
<gene>
    <name evidence="9" type="ORF">FEM33_24060</name>
</gene>
<dbReference type="OrthoDB" id="9766459at2"/>
<evidence type="ECO:0000256" key="1">
    <source>
        <dbReference type="ARBA" id="ARBA00000085"/>
    </source>
</evidence>
<feature type="domain" description="PAC" evidence="8">
    <location>
        <begin position="771"/>
        <end position="823"/>
    </location>
</feature>
<dbReference type="NCBIfam" id="TIGR00229">
    <property type="entry name" value="sensory_box"/>
    <property type="match status" value="3"/>
</dbReference>
<dbReference type="SMART" id="SM00091">
    <property type="entry name" value="PAS"/>
    <property type="match status" value="5"/>
</dbReference>
<dbReference type="Pfam" id="PF13682">
    <property type="entry name" value="CZB"/>
    <property type="match status" value="1"/>
</dbReference>
<comment type="catalytic activity">
    <reaction evidence="1">
        <text>ATP + protein L-histidine = ADP + protein N-phospho-L-histidine.</text>
        <dbReference type="EC" id="2.7.13.3"/>
    </reaction>
</comment>
<evidence type="ECO:0000259" key="8">
    <source>
        <dbReference type="PROSITE" id="PS50113"/>
    </source>
</evidence>
<dbReference type="SMART" id="SM00387">
    <property type="entry name" value="HATPase_c"/>
    <property type="match status" value="1"/>
</dbReference>
<dbReference type="SUPFAM" id="SSF47384">
    <property type="entry name" value="Homodimeric domain of signal transducing histidine kinase"/>
    <property type="match status" value="1"/>
</dbReference>
<dbReference type="PROSITE" id="PS50113">
    <property type="entry name" value="PAC"/>
    <property type="match status" value="4"/>
</dbReference>
<dbReference type="PANTHER" id="PTHR43304:SF1">
    <property type="entry name" value="PAC DOMAIN-CONTAINING PROTEIN"/>
    <property type="match status" value="1"/>
</dbReference>
<dbReference type="InterPro" id="IPR035965">
    <property type="entry name" value="PAS-like_dom_sf"/>
</dbReference>
<evidence type="ECO:0000256" key="5">
    <source>
        <dbReference type="ARBA" id="ARBA00022777"/>
    </source>
</evidence>
<dbReference type="SMART" id="SM00086">
    <property type="entry name" value="PAC"/>
    <property type="match status" value="4"/>
</dbReference>
<evidence type="ECO:0000313" key="9">
    <source>
        <dbReference type="EMBL" id="KAA6432787.1"/>
    </source>
</evidence>
<dbReference type="EC" id="2.7.13.3" evidence="2"/>
<dbReference type="InterPro" id="IPR000014">
    <property type="entry name" value="PAS"/>
</dbReference>
<dbReference type="EMBL" id="VBSN01000071">
    <property type="protein sequence ID" value="KAA6432787.1"/>
    <property type="molecule type" value="Genomic_DNA"/>
</dbReference>
<feature type="domain" description="PAS" evidence="7">
    <location>
        <begin position="568"/>
        <end position="608"/>
    </location>
</feature>
<feature type="domain" description="PAS" evidence="7">
    <location>
        <begin position="698"/>
        <end position="768"/>
    </location>
</feature>
<dbReference type="Gene3D" id="3.30.565.10">
    <property type="entry name" value="Histidine kinase-like ATPase, C-terminal domain"/>
    <property type="match status" value="1"/>
</dbReference>
<feature type="domain" description="Histidine kinase" evidence="6">
    <location>
        <begin position="852"/>
        <end position="1078"/>
    </location>
</feature>
<dbReference type="Proteomes" id="UP000323994">
    <property type="component" value="Unassembled WGS sequence"/>
</dbReference>
<keyword evidence="4" id="KW-0808">Transferase</keyword>
<sequence length="1078" mass="123579">MMSEQIFMGMNVIELDFERARARHILFKTRLRSILYGAEIDEQPVTSHLDCSLGQWIYNHALHVYGHLPEMQEIERVHFKIHESANALIDLYKNGFAEEAREGLPAMELIAENLSSLLSIVEAKIKTEGNLGPDLSIPDELLINYNELLQLNRILQELDLRIKEQTEKAVSAGKKIKAGESKFRNTMKQAPVGIAILNGYNFMVEMANETYLSIVDRKEEEFVGRLLFDVLPEVRAYVEPILINVLHTGTAYNGNEFEVTIRRYGKQELCYFNFIYQPLFEETGEISGIIVVATEVTQQVLARLGLQRSENQFRNLVTQSQFAKAVLKGKDFIISLANESMLRNLWRRELHDVQGKKLLEVFPELADQKFIGILENVYENGALYRESEAVAWINGYDGLRKFYLDIQYAPILEMDNRVSGIMVSVNDVTEMVRFRQQISEAADRLSLATEGTRLATWDLNIQTREIIYSARLAEIFGYNGSTQLTHEDMRSRIHHEDRTQIVEKAFEEAIATGSYSYEARIIHPDKSVHWIRTQGKMLYNEDHIPQRMLGTMMDITEQKRTEQIIKDSEKRYKDLIETMPVAVYTIDKNGYLTLFNKAAVRLWGREPEIGADQWCGSFEMYTVDGEYMRLEESPVAIALKNQQCMTSEAFIRKPDQSLRHIISTPQPIYDSNGDVTGAVNVLIDITERKEAELALKTSESKFRTLANSMPQLVWTSDAEGNLNYFNQSVYEYSGLTADKLDTYNWFQIVHPDDRQENVRSWLKSVKSGLEFLYEHRFLRKDGVYRWQLSRAIPQRNAEGKIEMWVGTSTDIHESKVFIDQLESKVALRTKELTIANNELVKTNMELAQFAYVASHDLQEPLRKIQTFATRVLETENRNLSDKGKDYLARMQASSTRMQQLIIDLLAFSRANAVEKHYEEADLNIILGNVKEQLSDVIQQQQATITSETLPTWSVIVFQFEQLFTNLIANALKFVKPEVKPVINIRTGQLSGEMIPLSGIDSALRYQYISFSDNGIGFDPQFKDRIFQVFQRLHNRSAYEGTGIGLAICKKIVDNHNGLIDAIGKPGTGATFIIYLPVN</sequence>
<dbReference type="InterPro" id="IPR000700">
    <property type="entry name" value="PAS-assoc_C"/>
</dbReference>
<feature type="domain" description="PAC" evidence="8">
    <location>
        <begin position="255"/>
        <end position="308"/>
    </location>
</feature>
<dbReference type="SUPFAM" id="SSF55874">
    <property type="entry name" value="ATPase domain of HSP90 chaperone/DNA topoisomerase II/histidine kinase"/>
    <property type="match status" value="1"/>
</dbReference>
<evidence type="ECO:0000256" key="2">
    <source>
        <dbReference type="ARBA" id="ARBA00012438"/>
    </source>
</evidence>
<dbReference type="InterPro" id="IPR052162">
    <property type="entry name" value="Sensor_kinase/Photoreceptor"/>
</dbReference>
<evidence type="ECO:0000313" key="10">
    <source>
        <dbReference type="Proteomes" id="UP000323994"/>
    </source>
</evidence>